<dbReference type="GO" id="GO:0006352">
    <property type="term" value="P:DNA-templated transcription initiation"/>
    <property type="evidence" value="ECO:0007669"/>
    <property type="project" value="InterPro"/>
</dbReference>
<keyword evidence="5" id="KW-0804">Transcription</keyword>
<feature type="domain" description="RNA polymerase sigma-70 region 2" evidence="6">
    <location>
        <begin position="17"/>
        <end position="80"/>
    </location>
</feature>
<protein>
    <submittedName>
        <fullName evidence="8">ECF RNA polymerase sigma factor SigW</fullName>
    </submittedName>
</protein>
<dbReference type="InterPro" id="IPR013324">
    <property type="entry name" value="RNA_pol_sigma_r3/r4-like"/>
</dbReference>
<evidence type="ECO:0000313" key="8">
    <source>
        <dbReference type="EMBL" id="MPN50121.1"/>
    </source>
</evidence>
<dbReference type="AlphaFoldDB" id="A0A645IFM5"/>
<dbReference type="EMBL" id="VSSQ01113989">
    <property type="protein sequence ID" value="MPN50121.1"/>
    <property type="molecule type" value="Genomic_DNA"/>
</dbReference>
<accession>A0A645IFM5</accession>
<sequence>MPSEKRKVWFAQTVEEKKHSLYRVALTMLRSTADAEDAVSDAVEATWRQLDNIRIDQALPAYLMRSTINACHANLRKRKRETAADNLEPFLPPMQTETPVWMYLSGLKDKYRLPLMLRFSENMRDEEIAVVLRIPRGTASSHIARGLNILRKQIEKEEKGRG</sequence>
<dbReference type="SUPFAM" id="SSF88659">
    <property type="entry name" value="Sigma3 and sigma4 domains of RNA polymerase sigma factors"/>
    <property type="match status" value="1"/>
</dbReference>
<reference evidence="8" key="1">
    <citation type="submission" date="2019-08" db="EMBL/GenBank/DDBJ databases">
        <authorList>
            <person name="Kucharzyk K."/>
            <person name="Murdoch R.W."/>
            <person name="Higgins S."/>
            <person name="Loffler F."/>
        </authorList>
    </citation>
    <scope>NUCLEOTIDE SEQUENCE</scope>
</reference>
<dbReference type="Gene3D" id="1.10.1740.10">
    <property type="match status" value="1"/>
</dbReference>
<feature type="domain" description="RNA polymerase sigma-70 region 4" evidence="7">
    <location>
        <begin position="104"/>
        <end position="152"/>
    </location>
</feature>
<dbReference type="Gene3D" id="1.10.10.10">
    <property type="entry name" value="Winged helix-like DNA-binding domain superfamily/Winged helix DNA-binding domain"/>
    <property type="match status" value="1"/>
</dbReference>
<organism evidence="8">
    <name type="scientific">bioreactor metagenome</name>
    <dbReference type="NCBI Taxonomy" id="1076179"/>
    <lineage>
        <taxon>unclassified sequences</taxon>
        <taxon>metagenomes</taxon>
        <taxon>ecological metagenomes</taxon>
    </lineage>
</organism>
<name>A0A645IFM5_9ZZZZ</name>
<dbReference type="GO" id="GO:0016987">
    <property type="term" value="F:sigma factor activity"/>
    <property type="evidence" value="ECO:0007669"/>
    <property type="project" value="UniProtKB-KW"/>
</dbReference>
<dbReference type="InterPro" id="IPR036388">
    <property type="entry name" value="WH-like_DNA-bd_sf"/>
</dbReference>
<evidence type="ECO:0000256" key="5">
    <source>
        <dbReference type="ARBA" id="ARBA00023163"/>
    </source>
</evidence>
<dbReference type="InterPro" id="IPR014284">
    <property type="entry name" value="RNA_pol_sigma-70_dom"/>
</dbReference>
<dbReference type="InterPro" id="IPR039425">
    <property type="entry name" value="RNA_pol_sigma-70-like"/>
</dbReference>
<evidence type="ECO:0000256" key="1">
    <source>
        <dbReference type="ARBA" id="ARBA00010641"/>
    </source>
</evidence>
<evidence type="ECO:0000256" key="4">
    <source>
        <dbReference type="ARBA" id="ARBA00023125"/>
    </source>
</evidence>
<gene>
    <name evidence="8" type="primary">sigW_91</name>
    <name evidence="8" type="ORF">SDC9_197747</name>
</gene>
<dbReference type="InterPro" id="IPR007630">
    <property type="entry name" value="RNA_pol_sigma70_r4"/>
</dbReference>
<dbReference type="GO" id="GO:0003677">
    <property type="term" value="F:DNA binding"/>
    <property type="evidence" value="ECO:0007669"/>
    <property type="project" value="UniProtKB-KW"/>
</dbReference>
<evidence type="ECO:0000256" key="2">
    <source>
        <dbReference type="ARBA" id="ARBA00023015"/>
    </source>
</evidence>
<dbReference type="PANTHER" id="PTHR43133">
    <property type="entry name" value="RNA POLYMERASE ECF-TYPE SIGMA FACTO"/>
    <property type="match status" value="1"/>
</dbReference>
<comment type="similarity">
    <text evidence="1">Belongs to the sigma-70 factor family. ECF subfamily.</text>
</comment>
<evidence type="ECO:0000259" key="6">
    <source>
        <dbReference type="Pfam" id="PF04542"/>
    </source>
</evidence>
<dbReference type="PANTHER" id="PTHR43133:SF51">
    <property type="entry name" value="RNA POLYMERASE SIGMA FACTOR"/>
    <property type="match status" value="1"/>
</dbReference>
<dbReference type="Pfam" id="PF04545">
    <property type="entry name" value="Sigma70_r4"/>
    <property type="match status" value="1"/>
</dbReference>
<dbReference type="SUPFAM" id="SSF88946">
    <property type="entry name" value="Sigma2 domain of RNA polymerase sigma factors"/>
    <property type="match status" value="1"/>
</dbReference>
<keyword evidence="3" id="KW-0731">Sigma factor</keyword>
<dbReference type="InterPro" id="IPR007627">
    <property type="entry name" value="RNA_pol_sigma70_r2"/>
</dbReference>
<keyword evidence="4" id="KW-0238">DNA-binding</keyword>
<dbReference type="Pfam" id="PF04542">
    <property type="entry name" value="Sigma70_r2"/>
    <property type="match status" value="1"/>
</dbReference>
<evidence type="ECO:0000256" key="3">
    <source>
        <dbReference type="ARBA" id="ARBA00023082"/>
    </source>
</evidence>
<keyword evidence="2" id="KW-0805">Transcription regulation</keyword>
<proteinExistence type="inferred from homology"/>
<evidence type="ECO:0000259" key="7">
    <source>
        <dbReference type="Pfam" id="PF04545"/>
    </source>
</evidence>
<comment type="caution">
    <text evidence="8">The sequence shown here is derived from an EMBL/GenBank/DDBJ whole genome shotgun (WGS) entry which is preliminary data.</text>
</comment>
<dbReference type="InterPro" id="IPR013325">
    <property type="entry name" value="RNA_pol_sigma_r2"/>
</dbReference>
<dbReference type="NCBIfam" id="TIGR02937">
    <property type="entry name" value="sigma70-ECF"/>
    <property type="match status" value="1"/>
</dbReference>